<keyword evidence="4" id="KW-1185">Reference proteome</keyword>
<gene>
    <name evidence="3" type="ORF">ACFQ2O_21555</name>
</gene>
<evidence type="ECO:0000313" key="4">
    <source>
        <dbReference type="Proteomes" id="UP001597094"/>
    </source>
</evidence>
<evidence type="ECO:0000259" key="2">
    <source>
        <dbReference type="PROSITE" id="PS50994"/>
    </source>
</evidence>
<evidence type="ECO:0000313" key="3">
    <source>
        <dbReference type="EMBL" id="MFD1188810.1"/>
    </source>
</evidence>
<dbReference type="InterPro" id="IPR002514">
    <property type="entry name" value="Transposase_8"/>
</dbReference>
<dbReference type="Pfam" id="PF01527">
    <property type="entry name" value="HTH_Tnp_1"/>
    <property type="match status" value="1"/>
</dbReference>
<feature type="coiled-coil region" evidence="1">
    <location>
        <begin position="49"/>
        <end position="76"/>
    </location>
</feature>
<dbReference type="InterPro" id="IPR048020">
    <property type="entry name" value="Transpos_IS3"/>
</dbReference>
<organism evidence="3 4">
    <name type="scientific">Pontibacter rugosus</name>
    <dbReference type="NCBI Taxonomy" id="1745966"/>
    <lineage>
        <taxon>Bacteria</taxon>
        <taxon>Pseudomonadati</taxon>
        <taxon>Bacteroidota</taxon>
        <taxon>Cytophagia</taxon>
        <taxon>Cytophagales</taxon>
        <taxon>Hymenobacteraceae</taxon>
        <taxon>Pontibacter</taxon>
    </lineage>
</organism>
<dbReference type="InterPro" id="IPR009057">
    <property type="entry name" value="Homeodomain-like_sf"/>
</dbReference>
<proteinExistence type="predicted"/>
<dbReference type="PANTHER" id="PTHR47515:SF2">
    <property type="entry name" value="INTEGRASE CORE DOMAIN PROTEIN"/>
    <property type="match status" value="1"/>
</dbReference>
<keyword evidence="1" id="KW-0175">Coiled coil</keyword>
<dbReference type="PROSITE" id="PS50994">
    <property type="entry name" value="INTEGRASE"/>
    <property type="match status" value="1"/>
</dbReference>
<name>A0ABW3SZM8_9BACT</name>
<dbReference type="Pfam" id="PF13683">
    <property type="entry name" value="rve_3"/>
    <property type="match status" value="1"/>
</dbReference>
<dbReference type="SUPFAM" id="SSF53098">
    <property type="entry name" value="Ribonuclease H-like"/>
    <property type="match status" value="1"/>
</dbReference>
<protein>
    <submittedName>
        <fullName evidence="3">IS3 family transposase</fullName>
    </submittedName>
</protein>
<dbReference type="InterPro" id="IPR012337">
    <property type="entry name" value="RNaseH-like_sf"/>
</dbReference>
<dbReference type="NCBIfam" id="NF033516">
    <property type="entry name" value="transpos_IS3"/>
    <property type="match status" value="1"/>
</dbReference>
<dbReference type="EMBL" id="JBHTLD010000401">
    <property type="protein sequence ID" value="MFD1188810.1"/>
    <property type="molecule type" value="Genomic_DNA"/>
</dbReference>
<dbReference type="InterPro" id="IPR036397">
    <property type="entry name" value="RNaseH_sf"/>
</dbReference>
<dbReference type="Proteomes" id="UP001597094">
    <property type="component" value="Unassembled WGS sequence"/>
</dbReference>
<sequence>MKKTRFTESQIIKALKEHENGRHAQELCRELGITTAAFYKWRQRYGGLEVKELKRMKELEEENARLKKMFAELSLVHHALKDAVEKKPVGPDEKKALVEFMVEEHGVSVRQACKASGVARSTYQYKATEKDDSLVEELLQSLVAKHPAIGFWQCFHRIRRMGHAWNHKRVYRVYSQLRLNIRRRHKKRLPARVKQALFQPEKVNQVWSVDFMSDSLWDGRKFRLLNIVDDYNREVLSMEADLSIPALRLIRVLEYLREFRGLPEMIRVDNGPEFISQKLEDWCRENKVRLLFIQPGKPTQNAYIERCNGSIRRELLNAYVFRTLSEVRQKADEWMEDYNHHRPHQALNFRTPVELLEEIVT</sequence>
<comment type="caution">
    <text evidence="3">The sequence shown here is derived from an EMBL/GenBank/DDBJ whole genome shotgun (WGS) entry which is preliminary data.</text>
</comment>
<dbReference type="RefSeq" id="WP_377532945.1">
    <property type="nucleotide sequence ID" value="NZ_JBHTLD010000401.1"/>
</dbReference>
<dbReference type="InterPro" id="IPR001584">
    <property type="entry name" value="Integrase_cat-core"/>
</dbReference>
<dbReference type="Gene3D" id="3.30.420.10">
    <property type="entry name" value="Ribonuclease H-like superfamily/Ribonuclease H"/>
    <property type="match status" value="1"/>
</dbReference>
<dbReference type="PANTHER" id="PTHR47515">
    <property type="entry name" value="LOW CALCIUM RESPONSE LOCUS PROTEIN T"/>
    <property type="match status" value="1"/>
</dbReference>
<evidence type="ECO:0000256" key="1">
    <source>
        <dbReference type="SAM" id="Coils"/>
    </source>
</evidence>
<feature type="domain" description="Integrase catalytic" evidence="2">
    <location>
        <begin position="196"/>
        <end position="360"/>
    </location>
</feature>
<reference evidence="4" key="1">
    <citation type="journal article" date="2019" name="Int. J. Syst. Evol. Microbiol.">
        <title>The Global Catalogue of Microorganisms (GCM) 10K type strain sequencing project: providing services to taxonomists for standard genome sequencing and annotation.</title>
        <authorList>
            <consortium name="The Broad Institute Genomics Platform"/>
            <consortium name="The Broad Institute Genome Sequencing Center for Infectious Disease"/>
            <person name="Wu L."/>
            <person name="Ma J."/>
        </authorList>
    </citation>
    <scope>NUCLEOTIDE SEQUENCE [LARGE SCALE GENOMIC DNA]</scope>
    <source>
        <strain evidence="4">JCM 31319</strain>
    </source>
</reference>
<dbReference type="SUPFAM" id="SSF46689">
    <property type="entry name" value="Homeodomain-like"/>
    <property type="match status" value="1"/>
</dbReference>
<accession>A0ABW3SZM8</accession>